<dbReference type="PANTHER" id="PTHR33406">
    <property type="entry name" value="MEMBRANE PROTEIN MJ1562-RELATED"/>
    <property type="match status" value="1"/>
</dbReference>
<feature type="transmembrane region" description="Helical" evidence="7">
    <location>
        <begin position="386"/>
        <end position="410"/>
    </location>
</feature>
<dbReference type="PROSITE" id="PS50156">
    <property type="entry name" value="SSD"/>
    <property type="match status" value="1"/>
</dbReference>
<proteinExistence type="predicted"/>
<keyword evidence="4 7" id="KW-1133">Transmembrane helix</keyword>
<evidence type="ECO:0000259" key="8">
    <source>
        <dbReference type="PROSITE" id="PS50156"/>
    </source>
</evidence>
<feature type="transmembrane region" description="Helical" evidence="7">
    <location>
        <begin position="652"/>
        <end position="670"/>
    </location>
</feature>
<dbReference type="InterPro" id="IPR004869">
    <property type="entry name" value="MMPL_dom"/>
</dbReference>
<feature type="region of interest" description="Disordered" evidence="6">
    <location>
        <begin position="725"/>
        <end position="744"/>
    </location>
</feature>
<feature type="transmembrane region" description="Helical" evidence="7">
    <location>
        <begin position="247"/>
        <end position="268"/>
    </location>
</feature>
<name>A0A1H8IZG3_9ACTN</name>
<dbReference type="PANTHER" id="PTHR33406:SF13">
    <property type="entry name" value="MEMBRANE PROTEIN YDFJ"/>
    <property type="match status" value="1"/>
</dbReference>
<dbReference type="Pfam" id="PF03176">
    <property type="entry name" value="MMPL"/>
    <property type="match status" value="2"/>
</dbReference>
<evidence type="ECO:0000313" key="10">
    <source>
        <dbReference type="Proteomes" id="UP000181951"/>
    </source>
</evidence>
<keyword evidence="3 7" id="KW-0812">Transmembrane</keyword>
<feature type="transmembrane region" description="Helical" evidence="7">
    <location>
        <begin position="531"/>
        <end position="552"/>
    </location>
</feature>
<feature type="transmembrane region" description="Helical" evidence="7">
    <location>
        <begin position="564"/>
        <end position="583"/>
    </location>
</feature>
<feature type="transmembrane region" description="Helical" evidence="7">
    <location>
        <begin position="603"/>
        <end position="625"/>
    </location>
</feature>
<feature type="transmembrane region" description="Helical" evidence="7">
    <location>
        <begin position="198"/>
        <end position="217"/>
    </location>
</feature>
<evidence type="ECO:0000256" key="4">
    <source>
        <dbReference type="ARBA" id="ARBA00022989"/>
    </source>
</evidence>
<dbReference type="InterPro" id="IPR050545">
    <property type="entry name" value="Mycobact_MmpL"/>
</dbReference>
<feature type="transmembrane region" description="Helical" evidence="7">
    <location>
        <begin position="340"/>
        <end position="365"/>
    </location>
</feature>
<evidence type="ECO:0000256" key="1">
    <source>
        <dbReference type="ARBA" id="ARBA00004651"/>
    </source>
</evidence>
<reference evidence="9 10" key="1">
    <citation type="submission" date="2016-10" db="EMBL/GenBank/DDBJ databases">
        <authorList>
            <person name="de Groot N.N."/>
        </authorList>
    </citation>
    <scope>NUCLEOTIDE SEQUENCE [LARGE SCALE GENOMIC DNA]</scope>
    <source>
        <strain evidence="9 10">CGMCC 4.2026</strain>
    </source>
</reference>
<evidence type="ECO:0000256" key="2">
    <source>
        <dbReference type="ARBA" id="ARBA00022475"/>
    </source>
</evidence>
<comment type="subcellular location">
    <subcellularLocation>
        <location evidence="1">Cell membrane</location>
        <topology evidence="1">Multi-pass membrane protein</topology>
    </subcellularLocation>
</comment>
<evidence type="ECO:0000313" key="9">
    <source>
        <dbReference type="EMBL" id="SEN74013.1"/>
    </source>
</evidence>
<dbReference type="InterPro" id="IPR000731">
    <property type="entry name" value="SSD"/>
</dbReference>
<dbReference type="Gene3D" id="1.20.1640.10">
    <property type="entry name" value="Multidrug efflux transporter AcrB transmembrane domain"/>
    <property type="match status" value="2"/>
</dbReference>
<organism evidence="9 10">
    <name type="scientific">Actinacidiphila rubida</name>
    <dbReference type="NCBI Taxonomy" id="310780"/>
    <lineage>
        <taxon>Bacteria</taxon>
        <taxon>Bacillati</taxon>
        <taxon>Actinomycetota</taxon>
        <taxon>Actinomycetes</taxon>
        <taxon>Kitasatosporales</taxon>
        <taxon>Streptomycetaceae</taxon>
        <taxon>Actinacidiphila</taxon>
    </lineage>
</organism>
<sequence>MDRSVSESVAHRGTARVARWSVRHRWLVIAVWLVAALAGGVAAGQSGGRLTFRFDLPGQPAFETNAAIVSHFGSGGDNPPLVAVVRLPSGRTVDSPGVDGELAGAFGKAAQALPGARTASYPLTKDRGFVSADGRTTFALFYPIPDFTSSDPYSKAVPAMTRALAGVRVAGTPVHVTGASVLASGGSSSGNSVLVETLFAGVAALVVLAVVFGSLLALLPMLIAAVAIPSAFVVIYALTYVTTMSTLVQNIVALVGLGVAIDYALLVVTRWREERASTSPSGPLRGGGTRNAQARAANREAVVAAAATAGSSVVFSGITVAVSLAALALTTVPFLRSIGLAGLLIPLFSIGVTTTLLPVILDAVGPRLEWPRRRPASTVSRMWTAIARWVVAHRVIAAAGSLALLGLLIAPVAGLTLGEPQARATASTASADARSGFEALDTSGIGAGVLRPTEVLMPADGAYIAPEGTSATAPAAWRRGGLKVVDAWSPADASSGAGKDALGRIRQSVAGVPGSRVGGSPAQDADFIDALYGRNLVIIAAVIVVLTVLLLARALRSLWLPVKALLLNVLSLAAAFGVLTFVWQEGHATSALFGTPATGAVTLWVPLAVFALLFGLSMDYEVFILSRINEEYGKGLSTDDAVVSGIGHTGRLVTSGALILCLAFVALGGVPQTDVKILSTGLAAGIILDATVIRGVLAPALVALFGRANWWMPRWAARLLRVAPLTSPEPPESRPAPSPSPGRA</sequence>
<accession>A0A1H8IZG3</accession>
<keyword evidence="10" id="KW-1185">Reference proteome</keyword>
<protein>
    <submittedName>
        <fullName evidence="9">Putative drug exporter of the RND superfamily</fullName>
    </submittedName>
</protein>
<feature type="compositionally biased region" description="Pro residues" evidence="6">
    <location>
        <begin position="727"/>
        <end position="744"/>
    </location>
</feature>
<dbReference type="RefSeq" id="WP_079138378.1">
    <property type="nucleotide sequence ID" value="NZ_FODD01000009.1"/>
</dbReference>
<feature type="transmembrane region" description="Helical" evidence="7">
    <location>
        <begin position="301"/>
        <end position="328"/>
    </location>
</feature>
<dbReference type="OrthoDB" id="7051771at2"/>
<feature type="transmembrane region" description="Helical" evidence="7">
    <location>
        <begin position="222"/>
        <end position="241"/>
    </location>
</feature>
<evidence type="ECO:0000256" key="3">
    <source>
        <dbReference type="ARBA" id="ARBA00022692"/>
    </source>
</evidence>
<dbReference type="SUPFAM" id="SSF82866">
    <property type="entry name" value="Multidrug efflux transporter AcrB transmembrane domain"/>
    <property type="match status" value="2"/>
</dbReference>
<dbReference type="EMBL" id="FODD01000009">
    <property type="protein sequence ID" value="SEN74013.1"/>
    <property type="molecule type" value="Genomic_DNA"/>
</dbReference>
<dbReference type="GO" id="GO:0005886">
    <property type="term" value="C:plasma membrane"/>
    <property type="evidence" value="ECO:0007669"/>
    <property type="project" value="UniProtKB-SubCell"/>
</dbReference>
<dbReference type="AlphaFoldDB" id="A0A1H8IZG3"/>
<evidence type="ECO:0000256" key="6">
    <source>
        <dbReference type="SAM" id="MobiDB-lite"/>
    </source>
</evidence>
<gene>
    <name evidence="9" type="ORF">SAMN05216267_100979</name>
</gene>
<evidence type="ECO:0000256" key="5">
    <source>
        <dbReference type="ARBA" id="ARBA00023136"/>
    </source>
</evidence>
<dbReference type="Proteomes" id="UP000181951">
    <property type="component" value="Unassembled WGS sequence"/>
</dbReference>
<keyword evidence="2" id="KW-1003">Cell membrane</keyword>
<keyword evidence="5 7" id="KW-0472">Membrane</keyword>
<feature type="domain" description="SSD" evidence="8">
    <location>
        <begin position="216"/>
        <end position="363"/>
    </location>
</feature>
<feature type="transmembrane region" description="Helical" evidence="7">
    <location>
        <begin position="682"/>
        <end position="705"/>
    </location>
</feature>
<evidence type="ECO:0000256" key="7">
    <source>
        <dbReference type="SAM" id="Phobius"/>
    </source>
</evidence>